<dbReference type="AlphaFoldDB" id="A0A7I7QJJ9"/>
<accession>A0A7I7QJJ9</accession>
<dbReference type="RefSeq" id="WP_163795341.1">
    <property type="nucleotide sequence ID" value="NZ_AP022588.1"/>
</dbReference>
<dbReference type="EMBL" id="AP022588">
    <property type="protein sequence ID" value="BBY26247.1"/>
    <property type="molecule type" value="Genomic_DNA"/>
</dbReference>
<evidence type="ECO:0000256" key="1">
    <source>
        <dbReference type="SAM" id="SignalP"/>
    </source>
</evidence>
<dbReference type="PROSITE" id="PS51257">
    <property type="entry name" value="PROKAR_LIPOPROTEIN"/>
    <property type="match status" value="1"/>
</dbReference>
<keyword evidence="1" id="KW-0732">Signal</keyword>
<feature type="signal peptide" evidence="1">
    <location>
        <begin position="1"/>
        <end position="22"/>
    </location>
</feature>
<dbReference type="Proteomes" id="UP000467193">
    <property type="component" value="Chromosome"/>
</dbReference>
<sequence length="312" mass="32595">MTRIRSMIGRAALCVASLSLLAACSTDSPPDLPPASDSRAIAEAVQGPDGRVFLDDIIAYPWQDGGRDAGARFDWIGEDATSSDHDDAARAADTAHALAAFLAENRTAVSAAPPNPAVFEALSRSLVPFVGALVGDPGTTPAFRPLDDVGGSMSQTAALFATMIGREATTATFVDVASDRADADERAFAGAAASNPSTITAEYLGGLLRAARLRGLLTAGSTLADPNAPEPTLLAARTQNAYAVAAAMVPPNEPSIERAFFGPTGELLGPERIPSAQWSQYDAQLRQYLAAYPAITDALQQFDTTFRRIADQ</sequence>
<keyword evidence="3" id="KW-1185">Reference proteome</keyword>
<gene>
    <name evidence="2" type="ORF">MSEDJ_03430</name>
</gene>
<proteinExistence type="predicted"/>
<organism evidence="2 3">
    <name type="scientific">Mycolicibacterium sediminis</name>
    <dbReference type="NCBI Taxonomy" id="1286180"/>
    <lineage>
        <taxon>Bacteria</taxon>
        <taxon>Bacillati</taxon>
        <taxon>Actinomycetota</taxon>
        <taxon>Actinomycetes</taxon>
        <taxon>Mycobacteriales</taxon>
        <taxon>Mycobacteriaceae</taxon>
        <taxon>Mycolicibacterium</taxon>
    </lineage>
</organism>
<evidence type="ECO:0000313" key="3">
    <source>
        <dbReference type="Proteomes" id="UP000467193"/>
    </source>
</evidence>
<dbReference type="KEGG" id="msei:MSEDJ_03430"/>
<reference evidence="2 3" key="1">
    <citation type="journal article" date="2019" name="Emerg. Microbes Infect.">
        <title>Comprehensive subspecies identification of 175 nontuberculous mycobacteria species based on 7547 genomic profiles.</title>
        <authorList>
            <person name="Matsumoto Y."/>
            <person name="Kinjo T."/>
            <person name="Motooka D."/>
            <person name="Nabeya D."/>
            <person name="Jung N."/>
            <person name="Uechi K."/>
            <person name="Horii T."/>
            <person name="Iida T."/>
            <person name="Fujita J."/>
            <person name="Nakamura S."/>
        </authorList>
    </citation>
    <scope>NUCLEOTIDE SEQUENCE [LARGE SCALE GENOMIC DNA]</scope>
    <source>
        <strain evidence="2 3">JCM 17899</strain>
    </source>
</reference>
<evidence type="ECO:0008006" key="4">
    <source>
        <dbReference type="Google" id="ProtNLM"/>
    </source>
</evidence>
<feature type="chain" id="PRO_5038524141" description="Lipoprotein" evidence="1">
    <location>
        <begin position="23"/>
        <end position="312"/>
    </location>
</feature>
<name>A0A7I7QJJ9_9MYCO</name>
<protein>
    <recommendedName>
        <fullName evidence="4">Lipoprotein</fullName>
    </recommendedName>
</protein>
<evidence type="ECO:0000313" key="2">
    <source>
        <dbReference type="EMBL" id="BBY26247.1"/>
    </source>
</evidence>